<dbReference type="InterPro" id="IPR002293">
    <property type="entry name" value="AA/rel_permease1"/>
</dbReference>
<evidence type="ECO:0000256" key="3">
    <source>
        <dbReference type="ARBA" id="ARBA00022989"/>
    </source>
</evidence>
<dbReference type="PANTHER" id="PTHR11785">
    <property type="entry name" value="AMINO ACID TRANSPORTER"/>
    <property type="match status" value="1"/>
</dbReference>
<gene>
    <name evidence="6" type="ORF">GMARGA_LOCUS1544</name>
</gene>
<evidence type="ECO:0000256" key="5">
    <source>
        <dbReference type="SAM" id="Phobius"/>
    </source>
</evidence>
<proteinExistence type="predicted"/>
<comment type="subcellular location">
    <subcellularLocation>
        <location evidence="1">Membrane</location>
        <topology evidence="1">Multi-pass membrane protein</topology>
    </subcellularLocation>
</comment>
<reference evidence="6 7" key="1">
    <citation type="submission" date="2021-06" db="EMBL/GenBank/DDBJ databases">
        <authorList>
            <person name="Kallberg Y."/>
            <person name="Tangrot J."/>
            <person name="Rosling A."/>
        </authorList>
    </citation>
    <scope>NUCLEOTIDE SEQUENCE [LARGE SCALE GENOMIC DNA]</scope>
    <source>
        <strain evidence="6 7">120-4 pot B 10/14</strain>
    </source>
</reference>
<comment type="caution">
    <text evidence="6">The sequence shown here is derived from an EMBL/GenBank/DDBJ whole genome shotgun (WGS) entry which is preliminary data.</text>
</comment>
<dbReference type="EMBL" id="CAJVQB010000411">
    <property type="protein sequence ID" value="CAG8487291.1"/>
    <property type="molecule type" value="Genomic_DNA"/>
</dbReference>
<dbReference type="Pfam" id="PF13520">
    <property type="entry name" value="AA_permease_2"/>
    <property type="match status" value="1"/>
</dbReference>
<evidence type="ECO:0000256" key="4">
    <source>
        <dbReference type="ARBA" id="ARBA00023136"/>
    </source>
</evidence>
<keyword evidence="4 5" id="KW-0472">Membrane</keyword>
<accession>A0ABM8VZN2</accession>
<dbReference type="PANTHER" id="PTHR11785:SF512">
    <property type="entry name" value="SOBREMESA, ISOFORM B"/>
    <property type="match status" value="1"/>
</dbReference>
<organism evidence="6 7">
    <name type="scientific">Gigaspora margarita</name>
    <dbReference type="NCBI Taxonomy" id="4874"/>
    <lineage>
        <taxon>Eukaryota</taxon>
        <taxon>Fungi</taxon>
        <taxon>Fungi incertae sedis</taxon>
        <taxon>Mucoromycota</taxon>
        <taxon>Glomeromycotina</taxon>
        <taxon>Glomeromycetes</taxon>
        <taxon>Diversisporales</taxon>
        <taxon>Gigasporaceae</taxon>
        <taxon>Gigaspora</taxon>
    </lineage>
</organism>
<evidence type="ECO:0000256" key="1">
    <source>
        <dbReference type="ARBA" id="ARBA00004141"/>
    </source>
</evidence>
<dbReference type="Gene3D" id="1.20.1740.10">
    <property type="entry name" value="Amino acid/polyamine transporter I"/>
    <property type="match status" value="1"/>
</dbReference>
<keyword evidence="3 5" id="KW-1133">Transmembrane helix</keyword>
<name>A0ABM8VZN2_GIGMA</name>
<keyword evidence="2 5" id="KW-0812">Transmembrane</keyword>
<protein>
    <submittedName>
        <fullName evidence="6">45994_t:CDS:1</fullName>
    </submittedName>
</protein>
<evidence type="ECO:0000313" key="7">
    <source>
        <dbReference type="Proteomes" id="UP000789901"/>
    </source>
</evidence>
<feature type="transmembrane region" description="Helical" evidence="5">
    <location>
        <begin position="109"/>
        <end position="126"/>
    </location>
</feature>
<evidence type="ECO:0000256" key="2">
    <source>
        <dbReference type="ARBA" id="ARBA00022692"/>
    </source>
</evidence>
<sequence length="199" mass="22379">MSFEDIPRQGIFITPSSVWRLAQSPGSALMLWIAGGFIRSGEQKYLEETFDEKKEEKNIGHIFSFVMTTIILPGAIIADSYACSKYILYAIKGNDGNENIYFGIDYLELRLLAIVILLSVTVYHSYSNKLAIIINQTFAVIKTLALLILSIIGLAWLRENSSKDHWIGIFNNTPSDDVHERSVSEQIGCYGYAMLEVNI</sequence>
<dbReference type="InterPro" id="IPR050598">
    <property type="entry name" value="AminoAcid_Transporter"/>
</dbReference>
<keyword evidence="7" id="KW-1185">Reference proteome</keyword>
<dbReference type="Proteomes" id="UP000789901">
    <property type="component" value="Unassembled WGS sequence"/>
</dbReference>
<evidence type="ECO:0000313" key="6">
    <source>
        <dbReference type="EMBL" id="CAG8487291.1"/>
    </source>
</evidence>
<feature type="transmembrane region" description="Helical" evidence="5">
    <location>
        <begin position="138"/>
        <end position="157"/>
    </location>
</feature>
<feature type="transmembrane region" description="Helical" evidence="5">
    <location>
        <begin position="59"/>
        <end position="78"/>
    </location>
</feature>